<organism evidence="4 5">
    <name type="scientific">Prymnesium parvum</name>
    <name type="common">Toxic golden alga</name>
    <dbReference type="NCBI Taxonomy" id="97485"/>
    <lineage>
        <taxon>Eukaryota</taxon>
        <taxon>Haptista</taxon>
        <taxon>Haptophyta</taxon>
        <taxon>Prymnesiophyceae</taxon>
        <taxon>Prymnesiales</taxon>
        <taxon>Prymnesiaceae</taxon>
        <taxon>Prymnesium</taxon>
    </lineage>
</organism>
<dbReference type="SMART" id="SM00356">
    <property type="entry name" value="ZnF_C3H1"/>
    <property type="match status" value="1"/>
</dbReference>
<keyword evidence="1" id="KW-0479">Metal-binding</keyword>
<dbReference type="InterPro" id="IPR045107">
    <property type="entry name" value="SAC3/GANP/THP3"/>
</dbReference>
<feature type="region of interest" description="Disordered" evidence="2">
    <location>
        <begin position="1039"/>
        <end position="1081"/>
    </location>
</feature>
<feature type="zinc finger region" description="C3H1-type" evidence="1">
    <location>
        <begin position="148"/>
        <end position="175"/>
    </location>
</feature>
<feature type="compositionally biased region" description="Pro residues" evidence="2">
    <location>
        <begin position="1272"/>
        <end position="1290"/>
    </location>
</feature>
<dbReference type="PANTHER" id="PTHR12436">
    <property type="entry name" value="80 KDA MCM3-ASSOCIATED PROTEIN"/>
    <property type="match status" value="1"/>
</dbReference>
<dbReference type="PROSITE" id="PS50103">
    <property type="entry name" value="ZF_C3H1"/>
    <property type="match status" value="1"/>
</dbReference>
<keyword evidence="1" id="KW-0862">Zinc</keyword>
<feature type="region of interest" description="Disordered" evidence="2">
    <location>
        <begin position="265"/>
        <end position="366"/>
    </location>
</feature>
<dbReference type="PANTHER" id="PTHR12436:SF3">
    <property type="entry name" value="GERMINAL-CENTER ASSOCIATED NUCLEAR PROTEIN"/>
    <property type="match status" value="1"/>
</dbReference>
<keyword evidence="5" id="KW-1185">Reference proteome</keyword>
<dbReference type="InterPro" id="IPR000571">
    <property type="entry name" value="Znf_CCCH"/>
</dbReference>
<feature type="region of interest" description="Disordered" evidence="2">
    <location>
        <begin position="1270"/>
        <end position="1296"/>
    </location>
</feature>
<accession>A0AB34IKA9</accession>
<feature type="domain" description="C3H1-type" evidence="3">
    <location>
        <begin position="148"/>
        <end position="175"/>
    </location>
</feature>
<dbReference type="GO" id="GO:0070390">
    <property type="term" value="C:transcription export complex 2"/>
    <property type="evidence" value="ECO:0007669"/>
    <property type="project" value="TreeGrafter"/>
</dbReference>
<feature type="compositionally biased region" description="Acidic residues" evidence="2">
    <location>
        <begin position="273"/>
        <end position="341"/>
    </location>
</feature>
<feature type="compositionally biased region" description="Low complexity" evidence="2">
    <location>
        <begin position="1051"/>
        <end position="1073"/>
    </location>
</feature>
<reference evidence="4 5" key="1">
    <citation type="journal article" date="2024" name="Science">
        <title>Giant polyketide synthase enzymes in the biosynthesis of giant marine polyether toxins.</title>
        <authorList>
            <person name="Fallon T.R."/>
            <person name="Shende V.V."/>
            <person name="Wierzbicki I.H."/>
            <person name="Pendleton A.L."/>
            <person name="Watervoot N.F."/>
            <person name="Auber R.P."/>
            <person name="Gonzalez D.J."/>
            <person name="Wisecaver J.H."/>
            <person name="Moore B.S."/>
        </authorList>
    </citation>
    <scope>NUCLEOTIDE SEQUENCE [LARGE SCALE GENOMIC DNA]</scope>
    <source>
        <strain evidence="4 5">12B1</strain>
    </source>
</reference>
<dbReference type="GO" id="GO:0006406">
    <property type="term" value="P:mRNA export from nucleus"/>
    <property type="evidence" value="ECO:0007669"/>
    <property type="project" value="TreeGrafter"/>
</dbReference>
<dbReference type="EMBL" id="JBGBPQ010000023">
    <property type="protein sequence ID" value="KAL1500288.1"/>
    <property type="molecule type" value="Genomic_DNA"/>
</dbReference>
<dbReference type="Proteomes" id="UP001515480">
    <property type="component" value="Unassembled WGS sequence"/>
</dbReference>
<evidence type="ECO:0000313" key="4">
    <source>
        <dbReference type="EMBL" id="KAL1500288.1"/>
    </source>
</evidence>
<feature type="region of interest" description="Disordered" evidence="2">
    <location>
        <begin position="179"/>
        <end position="226"/>
    </location>
</feature>
<dbReference type="GO" id="GO:0005737">
    <property type="term" value="C:cytoplasm"/>
    <property type="evidence" value="ECO:0007669"/>
    <property type="project" value="TreeGrafter"/>
</dbReference>
<name>A0AB34IKA9_PRYPA</name>
<comment type="caution">
    <text evidence="4">The sequence shown here is derived from an EMBL/GenBank/DDBJ whole genome shotgun (WGS) entry which is preliminary data.</text>
</comment>
<keyword evidence="1" id="KW-0863">Zinc-finger</keyword>
<proteinExistence type="predicted"/>
<dbReference type="Pfam" id="PF03399">
    <property type="entry name" value="SAC3_GANP"/>
    <property type="match status" value="1"/>
</dbReference>
<sequence length="1545" mass="161429">MDELIRSVGRGAPAPAQSGGGAFAKGAGAFGRTGADGFGRPAPAFGAGASVFAAAPFAGGAGGVGGQAASVFGGGVPAQKRPAPATATATATAPPASKGGPSAKKGRGGVSCGEAWGGEAWAGAGEAWGGGGGAFGGRGAAKGWGRGAGRAEVCRFWLQGRCQYGDRCRNAHTQEAADVKAEVRNSEGSGKGAVAAGRGAAQAAGKPAARKPAVEASKDGPLDRKATLESLQERLRKARELKEAAELQASGRSAAEAAFGWGGNAAQGAEWEGGGEDWGEEEWGEEWGEEGVGEEEEEEGAADEDWGEEGEGEAEGEAEEEYTEEVEGEQEGEGAGEEEEEAQAHEDAAAAPEQSKPQATPLRGSAAVTREVDLRAKLKRTSPLPTCANTLPAAASESAPGSLMKRARRFDASATRPLEAAAAQPKARALTAASESEFAGYEWYLPAPYSWTTLHFPTSTNNGPDGRNFSDGGGWGQCDEMCPEEEARERLHIAPNTNRFEHDIVSNQPSRKMLITMFHRNDAARVWLPTDIRNISALAKSVEHLMCVVLERAEAEVDGLPFYSTANFVRDRLRQVRQELTMQQDSFNLDARLCCIDLLEQCTRFHIMVEHRCCELGVRNVPMDDVKFDSKMNLQMFTQAISGLLGYYEDMRHHGISCQNEPEFQSYYVLSAADPDVLSGALSKLPEGVLAAVPMQRALRVLAAVKNADFVGFFRELRAADYLTACVMHRHFDYVRERALQMINRAFKGPAELPLATLQRMLLLEDEAEAYRLVTHFGLEVSDADEATVSLRSGRNLHPATDAEGNELQLPLVCSRSVIEPKRASLRVSQLMMSPQIPAILSTDLAAPHAAPSRVAPPPSATPTLPAPSRAVAAKPPVLHTAAAISRPAPPLLAPAALPPASAEATFPLAASPSPPAPTPAAACPAPLPCALGTAPSAAADRTPAAPSPCSALAAAPPAASEGRALVPASAPLFAAATAALPPHAFGGGDPSNRGAPGVGAAAALPAPFKAPPVLSIPEPSFAAAEGLFAAPAALGMPPPKAATPAPSRLPTPKCSTPKSSTPKSGTPKPSGGATPLGSGADAAAPAVAGWSCRLEFHEMVCDVDPKARRPSDRRGVWREASLIRAAPRTQTRLVEAGELHAALMALLSETVAEEAAALAVVTLRYAKVLEAGCKKHPRWLELAAASQRPAHAILILRFRGWRAAHVASRARRVEYEAKRAAQLRGAVATFGLYQRAGSPAASGAVAPRSGWAGGIDALLGQVARIKEGAAAPPPASAAPQLAPPAPPPAAARRASQRDEALAAYALFAPREGGAPPPARVARAPTIRGPGGWGGSPQRVAPPRPLDDAWAVSLWTPRGSPPAAVAELDSSSPRDLQSMGRLMLETEALLRAREAKQSEIARRERYHMQALQSCLEGAHLDQLQAANAIAEASLSVGSRDASSYAALSRPAVSPAAASSVGTLSISVPPTSDSPLQLTSTSQLMRETEALLAARETRHAEIVERERSYKQKLQSCLLEARSIQARTAKEIEGRTHFGIGNCGFEV</sequence>
<feature type="region of interest" description="Disordered" evidence="2">
    <location>
        <begin position="850"/>
        <end position="871"/>
    </location>
</feature>
<feature type="compositionally biased region" description="Low complexity" evidence="2">
    <location>
        <begin position="192"/>
        <end position="211"/>
    </location>
</feature>
<feature type="compositionally biased region" description="Low complexity" evidence="2">
    <location>
        <begin position="80"/>
        <end position="103"/>
    </location>
</feature>
<protein>
    <recommendedName>
        <fullName evidence="3">C3H1-type domain-containing protein</fullName>
    </recommendedName>
</protein>
<evidence type="ECO:0000313" key="5">
    <source>
        <dbReference type="Proteomes" id="UP001515480"/>
    </source>
</evidence>
<feature type="region of interest" description="Disordered" evidence="2">
    <location>
        <begin position="76"/>
        <end position="111"/>
    </location>
</feature>
<feature type="compositionally biased region" description="Basic and acidic residues" evidence="2">
    <location>
        <begin position="212"/>
        <end position="226"/>
    </location>
</feature>
<dbReference type="Pfam" id="PF18345">
    <property type="entry name" value="zf_CCCH_4"/>
    <property type="match status" value="1"/>
</dbReference>
<dbReference type="InterPro" id="IPR005062">
    <property type="entry name" value="SAC3/GANP/THP3_conserved"/>
</dbReference>
<evidence type="ECO:0000256" key="1">
    <source>
        <dbReference type="PROSITE-ProRule" id="PRU00723"/>
    </source>
</evidence>
<evidence type="ECO:0000259" key="3">
    <source>
        <dbReference type="PROSITE" id="PS50103"/>
    </source>
</evidence>
<feature type="region of interest" description="Disordered" evidence="2">
    <location>
        <begin position="1"/>
        <end position="20"/>
    </location>
</feature>
<dbReference type="GO" id="GO:0008270">
    <property type="term" value="F:zinc ion binding"/>
    <property type="evidence" value="ECO:0007669"/>
    <property type="project" value="UniProtKB-KW"/>
</dbReference>
<dbReference type="Gene3D" id="4.10.1000.10">
    <property type="entry name" value="Zinc finger, CCCH-type"/>
    <property type="match status" value="1"/>
</dbReference>
<dbReference type="Gene3D" id="1.25.40.990">
    <property type="match status" value="1"/>
</dbReference>
<evidence type="ECO:0000256" key="2">
    <source>
        <dbReference type="SAM" id="MobiDB-lite"/>
    </source>
</evidence>
<gene>
    <name evidence="4" type="ORF">AB1Y20_012955</name>
</gene>